<keyword evidence="2" id="KW-1185">Reference proteome</keyword>
<proteinExistence type="predicted"/>
<protein>
    <recommendedName>
        <fullName evidence="3">MetA-pathway of phenol degradation</fullName>
    </recommendedName>
</protein>
<dbReference type="KEGG" id="pani:DCO16_08900"/>
<name>A0A6M9Q534_9BURK</name>
<gene>
    <name evidence="1" type="ORF">DCO16_08900</name>
</gene>
<evidence type="ECO:0008006" key="3">
    <source>
        <dbReference type="Google" id="ProtNLM"/>
    </source>
</evidence>
<organism evidence="1 2">
    <name type="scientific">Polynucleobacter antarcticus</name>
    <dbReference type="NCBI Taxonomy" id="1743162"/>
    <lineage>
        <taxon>Bacteria</taxon>
        <taxon>Pseudomonadati</taxon>
        <taxon>Pseudomonadota</taxon>
        <taxon>Betaproteobacteria</taxon>
        <taxon>Burkholderiales</taxon>
        <taxon>Burkholderiaceae</taxon>
        <taxon>Polynucleobacter</taxon>
    </lineage>
</organism>
<sequence>MNYRPLIPFIALWIYGTSLAAEDENRFSLNYLNLKNDSRQYASDPVLEFWGYHDSQGDDNTVDTLKLRYYQPIEIGKLRGMARLDTAYAKNYGPSFPAENQGQYSAGNTMLTVWGSHPNILPNWGANLGARIIFPFGNNGQWAIGPQIGSSFKPTEGSKTILADFSPLVRYMYGFDTKNNSFQINPNQPHLVRNLQLFPTIGITLGPHTQIRFWDENGIIYNSAGGGWFVPLDAMVTHRLSRNLLFAVGAAKQVVQTYNVFNLSVYGKVSYSF</sequence>
<evidence type="ECO:0000313" key="2">
    <source>
        <dbReference type="Proteomes" id="UP000500806"/>
    </source>
</evidence>
<dbReference type="AlphaFoldDB" id="A0A6M9Q534"/>
<accession>A0A6M9Q534</accession>
<dbReference type="RefSeq" id="WP_173943321.1">
    <property type="nucleotide sequence ID" value="NZ_CBCSCD010000001.1"/>
</dbReference>
<reference evidence="1 2" key="1">
    <citation type="submission" date="2018-04" db="EMBL/GenBank/DDBJ databases">
        <title>Polynucleobacter sp. LimPoW16 genome.</title>
        <authorList>
            <person name="Hahn M.W."/>
        </authorList>
    </citation>
    <scope>NUCLEOTIDE SEQUENCE [LARGE SCALE GENOMIC DNA]</scope>
    <source>
        <strain evidence="1 2">LimPoW16</strain>
    </source>
</reference>
<evidence type="ECO:0000313" key="1">
    <source>
        <dbReference type="EMBL" id="QKM63703.1"/>
    </source>
</evidence>
<dbReference type="Proteomes" id="UP000500806">
    <property type="component" value="Chromosome"/>
</dbReference>
<dbReference type="EMBL" id="CP028941">
    <property type="protein sequence ID" value="QKM63703.1"/>
    <property type="molecule type" value="Genomic_DNA"/>
</dbReference>